<keyword evidence="4 6" id="KW-1133">Transmembrane helix</keyword>
<keyword evidence="5 6" id="KW-0472">Membrane</keyword>
<feature type="transmembrane region" description="Helical" evidence="6">
    <location>
        <begin position="40"/>
        <end position="62"/>
    </location>
</feature>
<dbReference type="PANTHER" id="PTHR30250">
    <property type="entry name" value="PST FAMILY PREDICTED COLANIC ACID TRANSPORTER"/>
    <property type="match status" value="1"/>
</dbReference>
<dbReference type="AlphaFoldDB" id="A0A385JLZ4"/>
<dbReference type="InterPro" id="IPR050833">
    <property type="entry name" value="Poly_Biosynth_Transport"/>
</dbReference>
<keyword evidence="2" id="KW-1003">Cell membrane</keyword>
<accession>A0A385JLZ4</accession>
<reference evidence="7" key="1">
    <citation type="journal article" date="2017" name="PLoS ONE">
        <title>Genetic diversity of the O antigens of Proteus species and the development of a suspension array for molecular serotyping.</title>
        <authorList>
            <person name="Yu X."/>
            <person name="Torzewska A."/>
            <person name="Zhang X."/>
            <person name="Yin Z."/>
            <person name="Drzewiecka D."/>
            <person name="Cao H."/>
            <person name="Liu B."/>
            <person name="Knirel Y.A."/>
            <person name="Rozalski A."/>
            <person name="Wang L."/>
        </authorList>
    </citation>
    <scope>NUCLEOTIDE SEQUENCE</scope>
    <source>
        <strain evidence="7">PrK 12/57</strain>
    </source>
</reference>
<comment type="subcellular location">
    <subcellularLocation>
        <location evidence="1">Cell membrane</location>
        <topology evidence="1">Multi-pass membrane protein</topology>
    </subcellularLocation>
</comment>
<name>A0A385JLZ4_PROMI</name>
<feature type="transmembrane region" description="Helical" evidence="6">
    <location>
        <begin position="74"/>
        <end position="93"/>
    </location>
</feature>
<feature type="transmembrane region" description="Helical" evidence="6">
    <location>
        <begin position="231"/>
        <end position="253"/>
    </location>
</feature>
<organism evidence="7">
    <name type="scientific">Proteus mirabilis</name>
    <dbReference type="NCBI Taxonomy" id="584"/>
    <lineage>
        <taxon>Bacteria</taxon>
        <taxon>Pseudomonadati</taxon>
        <taxon>Pseudomonadota</taxon>
        <taxon>Gammaproteobacteria</taxon>
        <taxon>Enterobacterales</taxon>
        <taxon>Morganellaceae</taxon>
        <taxon>Proteus</taxon>
    </lineage>
</organism>
<evidence type="ECO:0000256" key="6">
    <source>
        <dbReference type="SAM" id="Phobius"/>
    </source>
</evidence>
<protein>
    <submittedName>
        <fullName evidence="7">Wzx</fullName>
    </submittedName>
</protein>
<dbReference type="RefSeq" id="WP_126656213.1">
    <property type="nucleotide sequence ID" value="NZ_CP096893.1"/>
</dbReference>
<dbReference type="PANTHER" id="PTHR30250:SF11">
    <property type="entry name" value="O-ANTIGEN TRANSPORTER-RELATED"/>
    <property type="match status" value="1"/>
</dbReference>
<feature type="transmembrane region" description="Helical" evidence="6">
    <location>
        <begin position="274"/>
        <end position="301"/>
    </location>
</feature>
<proteinExistence type="predicted"/>
<feature type="transmembrane region" description="Helical" evidence="6">
    <location>
        <begin position="159"/>
        <end position="179"/>
    </location>
</feature>
<feature type="transmembrane region" description="Helical" evidence="6">
    <location>
        <begin position="137"/>
        <end position="153"/>
    </location>
</feature>
<feature type="transmembrane region" description="Helical" evidence="6">
    <location>
        <begin position="313"/>
        <end position="333"/>
    </location>
</feature>
<evidence type="ECO:0000256" key="3">
    <source>
        <dbReference type="ARBA" id="ARBA00022692"/>
    </source>
</evidence>
<dbReference type="InterPro" id="IPR002797">
    <property type="entry name" value="Polysacc_synth"/>
</dbReference>
<feature type="transmembrane region" description="Helical" evidence="6">
    <location>
        <begin position="345"/>
        <end position="362"/>
    </location>
</feature>
<evidence type="ECO:0000256" key="4">
    <source>
        <dbReference type="ARBA" id="ARBA00022989"/>
    </source>
</evidence>
<dbReference type="GO" id="GO:0005886">
    <property type="term" value="C:plasma membrane"/>
    <property type="evidence" value="ECO:0007669"/>
    <property type="project" value="UniProtKB-SubCell"/>
</dbReference>
<feature type="transmembrane region" description="Helical" evidence="6">
    <location>
        <begin position="191"/>
        <end position="211"/>
    </location>
</feature>
<evidence type="ECO:0000256" key="1">
    <source>
        <dbReference type="ARBA" id="ARBA00004651"/>
    </source>
</evidence>
<sequence length="394" mass="45536">MKLLKDNIYNLIGNITYALSQSLVIIILNKLGNPIDVGAFTYGMAVIIPFFILAQGGLRSIISIDAKNNYNFNIYFYLRLICCVIALLLVALINISNKYFTIIILLATFKFMDSIFDIYYGQYQRDSNFKSIYKSRVIRSISNILSFTVTYYFTKNLIFSLIIYTLSSLIIYLIYDFRVYKINIKNLKHSILFKVFIISLPLAISSFLISLNTNIPRILLENKVGIITLGAFGSFIYLLNICQIVVQSICQVFSPRLAKYYLDSNYSAFKRNSFLLIFLILLISIIFVLFAIFLQDIIFYLLFNSSFYKYKNIYEYIIYISPIIFLGVALGNICTAQRKIKIQPYIFSVITIINLTSAYFTISLYGIYGAIFSLLLVALLTCVFLTFYIKFYKR</sequence>
<dbReference type="Pfam" id="PF01943">
    <property type="entry name" value="Polysacc_synt"/>
    <property type="match status" value="1"/>
</dbReference>
<feature type="transmembrane region" description="Helical" evidence="6">
    <location>
        <begin position="368"/>
        <end position="389"/>
    </location>
</feature>
<feature type="transmembrane region" description="Helical" evidence="6">
    <location>
        <begin position="7"/>
        <end position="28"/>
    </location>
</feature>
<evidence type="ECO:0000313" key="7">
    <source>
        <dbReference type="EMBL" id="AXY99353.1"/>
    </source>
</evidence>
<feature type="transmembrane region" description="Helical" evidence="6">
    <location>
        <begin position="99"/>
        <end position="116"/>
    </location>
</feature>
<dbReference type="EMBL" id="KY710687">
    <property type="protein sequence ID" value="AXY99353.1"/>
    <property type="molecule type" value="Genomic_DNA"/>
</dbReference>
<keyword evidence="3 6" id="KW-0812">Transmembrane</keyword>
<evidence type="ECO:0000256" key="2">
    <source>
        <dbReference type="ARBA" id="ARBA00022475"/>
    </source>
</evidence>
<evidence type="ECO:0000256" key="5">
    <source>
        <dbReference type="ARBA" id="ARBA00023136"/>
    </source>
</evidence>